<keyword evidence="2" id="KW-1185">Reference proteome</keyword>
<reference evidence="1 2" key="1">
    <citation type="journal article" date="2021" name="Hortic Res">
        <title>Chromosome-scale assembly of the Dendrobium chrysotoxum genome enhances the understanding of orchid evolution.</title>
        <authorList>
            <person name="Zhang Y."/>
            <person name="Zhang G.Q."/>
            <person name="Zhang D."/>
            <person name="Liu X.D."/>
            <person name="Xu X.Y."/>
            <person name="Sun W.H."/>
            <person name="Yu X."/>
            <person name="Zhu X."/>
            <person name="Wang Z.W."/>
            <person name="Zhao X."/>
            <person name="Zhong W.Y."/>
            <person name="Chen H."/>
            <person name="Yin W.L."/>
            <person name="Huang T."/>
            <person name="Niu S.C."/>
            <person name="Liu Z.J."/>
        </authorList>
    </citation>
    <scope>NUCLEOTIDE SEQUENCE [LARGE SCALE GENOMIC DNA]</scope>
    <source>
        <strain evidence="1">Lindl</strain>
    </source>
</reference>
<evidence type="ECO:0000313" key="1">
    <source>
        <dbReference type="EMBL" id="KAH0464729.1"/>
    </source>
</evidence>
<protein>
    <submittedName>
        <fullName evidence="1">Uncharacterized protein</fullName>
    </submittedName>
</protein>
<dbReference type="AlphaFoldDB" id="A0AAV7GTD8"/>
<dbReference type="EMBL" id="JAGFBR010000006">
    <property type="protein sequence ID" value="KAH0464729.1"/>
    <property type="molecule type" value="Genomic_DNA"/>
</dbReference>
<name>A0AAV7GTD8_DENCH</name>
<comment type="caution">
    <text evidence="1">The sequence shown here is derived from an EMBL/GenBank/DDBJ whole genome shotgun (WGS) entry which is preliminary data.</text>
</comment>
<sequence>MAVDIYSEKQAQLVFQIVEQIFDNLVLILIPDNGGHTKVVCVVLTSSEGDKKSLDLKGKTKNIPSALSYLKRQYFVPIELEVPEQFEHGNKSHGNNVLKLAILFAKLNMLLKNAPSS</sequence>
<accession>A0AAV7GTD8</accession>
<organism evidence="1 2">
    <name type="scientific">Dendrobium chrysotoxum</name>
    <name type="common">Orchid</name>
    <dbReference type="NCBI Taxonomy" id="161865"/>
    <lineage>
        <taxon>Eukaryota</taxon>
        <taxon>Viridiplantae</taxon>
        <taxon>Streptophyta</taxon>
        <taxon>Embryophyta</taxon>
        <taxon>Tracheophyta</taxon>
        <taxon>Spermatophyta</taxon>
        <taxon>Magnoliopsida</taxon>
        <taxon>Liliopsida</taxon>
        <taxon>Asparagales</taxon>
        <taxon>Orchidaceae</taxon>
        <taxon>Epidendroideae</taxon>
        <taxon>Malaxideae</taxon>
        <taxon>Dendrobiinae</taxon>
        <taxon>Dendrobium</taxon>
    </lineage>
</organism>
<proteinExistence type="predicted"/>
<evidence type="ECO:0000313" key="2">
    <source>
        <dbReference type="Proteomes" id="UP000775213"/>
    </source>
</evidence>
<gene>
    <name evidence="1" type="ORF">IEQ34_004832</name>
</gene>
<dbReference type="Proteomes" id="UP000775213">
    <property type="component" value="Unassembled WGS sequence"/>
</dbReference>